<dbReference type="GO" id="GO:0016209">
    <property type="term" value="F:antioxidant activity"/>
    <property type="evidence" value="ECO:0007669"/>
    <property type="project" value="InterPro"/>
</dbReference>
<dbReference type="PROSITE" id="PS00194">
    <property type="entry name" value="THIOREDOXIN_1"/>
    <property type="match status" value="1"/>
</dbReference>
<dbReference type="PROSITE" id="PS51257">
    <property type="entry name" value="PROKAR_LIPOPROTEIN"/>
    <property type="match status" value="1"/>
</dbReference>
<protein>
    <recommendedName>
        <fullName evidence="1">Thioredoxin domain-containing protein</fullName>
    </recommendedName>
</protein>
<dbReference type="InterPro" id="IPR000866">
    <property type="entry name" value="AhpC/TSA"/>
</dbReference>
<accession>A0A382CGZ9</accession>
<dbReference type="PROSITE" id="PS51352">
    <property type="entry name" value="THIOREDOXIN_2"/>
    <property type="match status" value="1"/>
</dbReference>
<proteinExistence type="predicted"/>
<dbReference type="CDD" id="cd02966">
    <property type="entry name" value="TlpA_like_family"/>
    <property type="match status" value="1"/>
</dbReference>
<dbReference type="GO" id="GO:0016491">
    <property type="term" value="F:oxidoreductase activity"/>
    <property type="evidence" value="ECO:0007669"/>
    <property type="project" value="InterPro"/>
</dbReference>
<name>A0A382CGZ9_9ZZZZ</name>
<evidence type="ECO:0000313" key="2">
    <source>
        <dbReference type="EMBL" id="SVB25320.1"/>
    </source>
</evidence>
<evidence type="ECO:0000259" key="1">
    <source>
        <dbReference type="PROSITE" id="PS51352"/>
    </source>
</evidence>
<feature type="domain" description="Thioredoxin" evidence="1">
    <location>
        <begin position="31"/>
        <end position="193"/>
    </location>
</feature>
<gene>
    <name evidence="2" type="ORF">METZ01_LOCUS178174</name>
</gene>
<dbReference type="PANTHER" id="PTHR42852">
    <property type="entry name" value="THIOL:DISULFIDE INTERCHANGE PROTEIN DSBE"/>
    <property type="match status" value="1"/>
</dbReference>
<dbReference type="InterPro" id="IPR036249">
    <property type="entry name" value="Thioredoxin-like_sf"/>
</dbReference>
<dbReference type="Pfam" id="PF00578">
    <property type="entry name" value="AhpC-TSA"/>
    <property type="match status" value="1"/>
</dbReference>
<dbReference type="PANTHER" id="PTHR42852:SF18">
    <property type="entry name" value="CHROMOSOME UNDETERMINED SCAFFOLD_47, WHOLE GENOME SHOTGUN SEQUENCE"/>
    <property type="match status" value="1"/>
</dbReference>
<dbReference type="InterPro" id="IPR013766">
    <property type="entry name" value="Thioredoxin_domain"/>
</dbReference>
<dbReference type="Gene3D" id="3.40.30.10">
    <property type="entry name" value="Glutaredoxin"/>
    <property type="match status" value="1"/>
</dbReference>
<reference evidence="2" key="1">
    <citation type="submission" date="2018-05" db="EMBL/GenBank/DDBJ databases">
        <authorList>
            <person name="Lanie J.A."/>
            <person name="Ng W.-L."/>
            <person name="Kazmierczak K.M."/>
            <person name="Andrzejewski T.M."/>
            <person name="Davidsen T.M."/>
            <person name="Wayne K.J."/>
            <person name="Tettelin H."/>
            <person name="Glass J.I."/>
            <person name="Rusch D."/>
            <person name="Podicherti R."/>
            <person name="Tsui H.-C.T."/>
            <person name="Winkler M.E."/>
        </authorList>
    </citation>
    <scope>NUCLEOTIDE SEQUENCE</scope>
</reference>
<dbReference type="SUPFAM" id="SSF52833">
    <property type="entry name" value="Thioredoxin-like"/>
    <property type="match status" value="1"/>
</dbReference>
<sequence>MSSRGLSLVGVLAFSVGFAAGCGTGSGPGDVEAGAPAPVFPTDTRPASIQLVANPSPVLDTVMRDLDGRTFSTDDLRGKVTLVNFWATWCGPCRTEIPDLIRLQDQYPDHLQVIGVSTDEGPQQLVEDFAIEYGINYPIVMATPELNRAFPGVMALPTSFVIDAEGRVVQTHVGLINPGVLEQETRFLAALDPGITVD</sequence>
<dbReference type="InterPro" id="IPR017937">
    <property type="entry name" value="Thioredoxin_CS"/>
</dbReference>
<dbReference type="EMBL" id="UINC01034459">
    <property type="protein sequence ID" value="SVB25320.1"/>
    <property type="molecule type" value="Genomic_DNA"/>
</dbReference>
<dbReference type="AlphaFoldDB" id="A0A382CGZ9"/>
<organism evidence="2">
    <name type="scientific">marine metagenome</name>
    <dbReference type="NCBI Taxonomy" id="408172"/>
    <lineage>
        <taxon>unclassified sequences</taxon>
        <taxon>metagenomes</taxon>
        <taxon>ecological metagenomes</taxon>
    </lineage>
</organism>
<dbReference type="InterPro" id="IPR050553">
    <property type="entry name" value="Thioredoxin_ResA/DsbE_sf"/>
</dbReference>
<feature type="non-terminal residue" evidence="2">
    <location>
        <position position="198"/>
    </location>
</feature>